<dbReference type="Proteomes" id="UP000655208">
    <property type="component" value="Unassembled WGS sequence"/>
</dbReference>
<protein>
    <submittedName>
        <fullName evidence="3">DNA methylase</fullName>
    </submittedName>
</protein>
<evidence type="ECO:0000256" key="1">
    <source>
        <dbReference type="ARBA" id="ARBA00022603"/>
    </source>
</evidence>
<keyword evidence="1 3" id="KW-0489">Methyltransferase</keyword>
<dbReference type="SUPFAM" id="SSF53335">
    <property type="entry name" value="S-adenosyl-L-methionine-dependent methyltransferases"/>
    <property type="match status" value="1"/>
</dbReference>
<dbReference type="InterPro" id="IPR004398">
    <property type="entry name" value="RNA_MeTrfase_RsmD"/>
</dbReference>
<dbReference type="PANTHER" id="PTHR43542">
    <property type="entry name" value="METHYLTRANSFERASE"/>
    <property type="match status" value="1"/>
</dbReference>
<dbReference type="Gene3D" id="3.40.50.150">
    <property type="entry name" value="Vaccinia Virus protein VP39"/>
    <property type="match status" value="1"/>
</dbReference>
<evidence type="ECO:0000313" key="4">
    <source>
        <dbReference type="Proteomes" id="UP000655208"/>
    </source>
</evidence>
<keyword evidence="2" id="KW-0808">Transferase</keyword>
<reference evidence="3" key="1">
    <citation type="journal article" date="2014" name="Int. J. Syst. Evol. Microbiol.">
        <title>Complete genome sequence of Corynebacterium casei LMG S-19264T (=DSM 44701T), isolated from a smear-ripened cheese.</title>
        <authorList>
            <consortium name="US DOE Joint Genome Institute (JGI-PGF)"/>
            <person name="Walter F."/>
            <person name="Albersmeier A."/>
            <person name="Kalinowski J."/>
            <person name="Ruckert C."/>
        </authorList>
    </citation>
    <scope>NUCLEOTIDE SEQUENCE</scope>
    <source>
        <strain evidence="3">CGMCC 4.7308</strain>
    </source>
</reference>
<reference evidence="3" key="2">
    <citation type="submission" date="2020-09" db="EMBL/GenBank/DDBJ databases">
        <authorList>
            <person name="Sun Q."/>
            <person name="Zhou Y."/>
        </authorList>
    </citation>
    <scope>NUCLEOTIDE SEQUENCE</scope>
    <source>
        <strain evidence="3">CGMCC 4.7308</strain>
    </source>
</reference>
<dbReference type="AlphaFoldDB" id="A0A917T2K5"/>
<proteinExistence type="predicted"/>
<comment type="caution">
    <text evidence="3">The sequence shown here is derived from an EMBL/GenBank/DDBJ whole genome shotgun (WGS) entry which is preliminary data.</text>
</comment>
<name>A0A917T2K5_9ACTN</name>
<dbReference type="PIRSF" id="PIRSF004553">
    <property type="entry name" value="CHP00095"/>
    <property type="match status" value="1"/>
</dbReference>
<dbReference type="Pfam" id="PF03602">
    <property type="entry name" value="Cons_hypoth95"/>
    <property type="match status" value="1"/>
</dbReference>
<dbReference type="EMBL" id="BMNA01000005">
    <property type="protein sequence ID" value="GGM06563.1"/>
    <property type="molecule type" value="Genomic_DNA"/>
</dbReference>
<dbReference type="RefSeq" id="WP_188942542.1">
    <property type="nucleotide sequence ID" value="NZ_BMNA01000005.1"/>
</dbReference>
<keyword evidence="4" id="KW-1185">Reference proteome</keyword>
<evidence type="ECO:0000256" key="2">
    <source>
        <dbReference type="ARBA" id="ARBA00022679"/>
    </source>
</evidence>
<dbReference type="InterPro" id="IPR029063">
    <property type="entry name" value="SAM-dependent_MTases_sf"/>
</dbReference>
<dbReference type="PANTHER" id="PTHR43542:SF1">
    <property type="entry name" value="METHYLTRANSFERASE"/>
    <property type="match status" value="1"/>
</dbReference>
<dbReference type="GO" id="GO:0003676">
    <property type="term" value="F:nucleic acid binding"/>
    <property type="evidence" value="ECO:0007669"/>
    <property type="project" value="InterPro"/>
</dbReference>
<dbReference type="GO" id="GO:0008168">
    <property type="term" value="F:methyltransferase activity"/>
    <property type="evidence" value="ECO:0007669"/>
    <property type="project" value="UniProtKB-KW"/>
</dbReference>
<sequence length="190" mass="19177">MTRIVAGVWSGRRLITPAGSATRPTGEKVRAALGNSLSAGGALAGARVLDLYAGSGALALELLSRGAAAADLVENDRAALAAARRNVGSLQAAGARVVAADVHRFVAGLAAAGAGTQRYDVVVADPPYVVPGAELTALFGQLQAAGALAGGADLVIERPVRGGEPDWPEPLVGVRSRRYGDTLLCYGRAP</sequence>
<dbReference type="CDD" id="cd02440">
    <property type="entry name" value="AdoMet_MTases"/>
    <property type="match status" value="1"/>
</dbReference>
<gene>
    <name evidence="3" type="ORF">GCM10011594_28280</name>
</gene>
<dbReference type="GO" id="GO:0031167">
    <property type="term" value="P:rRNA methylation"/>
    <property type="evidence" value="ECO:0007669"/>
    <property type="project" value="InterPro"/>
</dbReference>
<dbReference type="PROSITE" id="PS00092">
    <property type="entry name" value="N6_MTASE"/>
    <property type="match status" value="1"/>
</dbReference>
<dbReference type="InterPro" id="IPR002052">
    <property type="entry name" value="DNA_methylase_N6_adenine_CS"/>
</dbReference>
<evidence type="ECO:0000313" key="3">
    <source>
        <dbReference type="EMBL" id="GGM06563.1"/>
    </source>
</evidence>
<accession>A0A917T2K5</accession>
<organism evidence="3 4">
    <name type="scientific">Nakamurella endophytica</name>
    <dbReference type="NCBI Taxonomy" id="1748367"/>
    <lineage>
        <taxon>Bacteria</taxon>
        <taxon>Bacillati</taxon>
        <taxon>Actinomycetota</taxon>
        <taxon>Actinomycetes</taxon>
        <taxon>Nakamurellales</taxon>
        <taxon>Nakamurellaceae</taxon>
        <taxon>Nakamurella</taxon>
    </lineage>
</organism>